<keyword evidence="1" id="KW-0808">Transferase</keyword>
<keyword evidence="5" id="KW-1185">Reference proteome</keyword>
<dbReference type="Proteomes" id="UP000035489">
    <property type="component" value="Unassembled WGS sequence"/>
</dbReference>
<evidence type="ECO:0000313" key="5">
    <source>
        <dbReference type="Proteomes" id="UP000035489"/>
    </source>
</evidence>
<proteinExistence type="predicted"/>
<comment type="caution">
    <text evidence="4">The sequence shown here is derived from an EMBL/GenBank/DDBJ whole genome shotgun (WGS) entry which is preliminary data.</text>
</comment>
<sequence length="152" mass="17121">MTISDLRDKSDFADVVAERIWRAFWKDEGHPLELVKGLVQQNFGSEPIPTAFVAHDGECFAGAVSVIADDEERRPQYTPWVAALWVEPEYRQKGIGAALVERATEFAFATGAQRVYLLSRERRRVYYEGLGWTVLEADVLEPGLHVLIKDAG</sequence>
<dbReference type="CDD" id="cd04301">
    <property type="entry name" value="NAT_SF"/>
    <property type="match status" value="1"/>
</dbReference>
<dbReference type="AlphaFoldDB" id="A0A0H1R4N0"/>
<dbReference type="EMBL" id="LCYG01000122">
    <property type="protein sequence ID" value="KLK89766.1"/>
    <property type="molecule type" value="Genomic_DNA"/>
</dbReference>
<gene>
    <name evidence="4" type="ORF">AA309_29460</name>
</gene>
<reference evidence="4 5" key="1">
    <citation type="submission" date="2015-05" db="EMBL/GenBank/DDBJ databases">
        <title>Draft genome sequence of Microvirga vignae strain BR3299, a novel nitrogen fixing bacteria isolated from Brazil semi-aired region.</title>
        <authorList>
            <person name="Zilli J.E."/>
            <person name="Passos S.R."/>
            <person name="Leite J."/>
            <person name="Baldani J.I."/>
            <person name="Xavier G.R."/>
            <person name="Rumjaneck N.G."/>
            <person name="Simoes-Araujo J.L."/>
        </authorList>
    </citation>
    <scope>NUCLEOTIDE SEQUENCE [LARGE SCALE GENOMIC DNA]</scope>
    <source>
        <strain evidence="4 5">BR3299</strain>
    </source>
</reference>
<dbReference type="PANTHER" id="PTHR43877">
    <property type="entry name" value="AMINOALKYLPHOSPHONATE N-ACETYLTRANSFERASE-RELATED-RELATED"/>
    <property type="match status" value="1"/>
</dbReference>
<dbReference type="STRING" id="1225564.AA309_29460"/>
<accession>A0A0H1R4N0</accession>
<dbReference type="InterPro" id="IPR000182">
    <property type="entry name" value="GNAT_dom"/>
</dbReference>
<dbReference type="OrthoDB" id="9809751at2"/>
<dbReference type="Gene3D" id="3.40.630.30">
    <property type="match status" value="1"/>
</dbReference>
<evidence type="ECO:0000313" key="4">
    <source>
        <dbReference type="EMBL" id="KLK89766.1"/>
    </source>
</evidence>
<evidence type="ECO:0000256" key="2">
    <source>
        <dbReference type="ARBA" id="ARBA00023315"/>
    </source>
</evidence>
<dbReference type="PATRIC" id="fig|1225564.3.peg.621"/>
<dbReference type="PROSITE" id="PS51186">
    <property type="entry name" value="GNAT"/>
    <property type="match status" value="1"/>
</dbReference>
<name>A0A0H1R4N0_9HYPH</name>
<keyword evidence="2" id="KW-0012">Acyltransferase</keyword>
<organism evidence="4 5">
    <name type="scientific">Microvirga vignae</name>
    <dbReference type="NCBI Taxonomy" id="1225564"/>
    <lineage>
        <taxon>Bacteria</taxon>
        <taxon>Pseudomonadati</taxon>
        <taxon>Pseudomonadota</taxon>
        <taxon>Alphaproteobacteria</taxon>
        <taxon>Hyphomicrobiales</taxon>
        <taxon>Methylobacteriaceae</taxon>
        <taxon>Microvirga</taxon>
    </lineage>
</organism>
<feature type="domain" description="N-acetyltransferase" evidence="3">
    <location>
        <begin position="1"/>
        <end position="152"/>
    </location>
</feature>
<evidence type="ECO:0000256" key="1">
    <source>
        <dbReference type="ARBA" id="ARBA00022679"/>
    </source>
</evidence>
<evidence type="ECO:0000259" key="3">
    <source>
        <dbReference type="PROSITE" id="PS51186"/>
    </source>
</evidence>
<dbReference type="InterPro" id="IPR016181">
    <property type="entry name" value="Acyl_CoA_acyltransferase"/>
</dbReference>
<dbReference type="GO" id="GO:0016747">
    <property type="term" value="F:acyltransferase activity, transferring groups other than amino-acyl groups"/>
    <property type="evidence" value="ECO:0007669"/>
    <property type="project" value="InterPro"/>
</dbReference>
<dbReference type="SUPFAM" id="SSF55729">
    <property type="entry name" value="Acyl-CoA N-acyltransferases (Nat)"/>
    <property type="match status" value="1"/>
</dbReference>
<protein>
    <recommendedName>
        <fullName evidence="3">N-acetyltransferase domain-containing protein</fullName>
    </recommendedName>
</protein>
<dbReference type="Pfam" id="PF00583">
    <property type="entry name" value="Acetyltransf_1"/>
    <property type="match status" value="1"/>
</dbReference>
<dbReference type="InterPro" id="IPR050832">
    <property type="entry name" value="Bact_Acetyltransf"/>
</dbReference>
<dbReference type="RefSeq" id="WP_047192595.1">
    <property type="nucleotide sequence ID" value="NZ_LCYG01000122.1"/>
</dbReference>